<accession>A0A135V8P3</accession>
<organism evidence="2 3">
    <name type="scientific">Colletotrichum salicis</name>
    <dbReference type="NCBI Taxonomy" id="1209931"/>
    <lineage>
        <taxon>Eukaryota</taxon>
        <taxon>Fungi</taxon>
        <taxon>Dikarya</taxon>
        <taxon>Ascomycota</taxon>
        <taxon>Pezizomycotina</taxon>
        <taxon>Sordariomycetes</taxon>
        <taxon>Hypocreomycetidae</taxon>
        <taxon>Glomerellales</taxon>
        <taxon>Glomerellaceae</taxon>
        <taxon>Colletotrichum</taxon>
        <taxon>Colletotrichum acutatum species complex</taxon>
    </lineage>
</organism>
<name>A0A135V8P3_9PEZI</name>
<proteinExistence type="predicted"/>
<dbReference type="OrthoDB" id="4330845at2759"/>
<dbReference type="Pfam" id="PF17107">
    <property type="entry name" value="SesA"/>
    <property type="match status" value="1"/>
</dbReference>
<dbReference type="STRING" id="1209931.A0A135V8P3"/>
<feature type="domain" description="NACHT-NTPase and P-loop NTPases N-terminal" evidence="1">
    <location>
        <begin position="22"/>
        <end position="138"/>
    </location>
</feature>
<evidence type="ECO:0000313" key="2">
    <source>
        <dbReference type="EMBL" id="KXH69094.1"/>
    </source>
</evidence>
<sequence length="220" mass="24225">MAAVEATKEEAIDTIGDAFPRFQRISRIESTLKDTKDLPKAFPVIAKRLHLLPKIFTTIKSHLQGIEDTTETAKDLEAFHQIKQSTETCESLAKTIESMFKAVNKESGTTQKTARYVAIVEQNDGQGLEKLMEDMLNQMIDVAKPPFVAKELEDELKEALAEVEKLPRSLVKKQGGSIVLNNYGDGVQFQHSGTGSQNHSTGGLMVTGQNHGATYNHGKV</sequence>
<evidence type="ECO:0000259" key="1">
    <source>
        <dbReference type="Pfam" id="PF17107"/>
    </source>
</evidence>
<gene>
    <name evidence="2" type="ORF">CSAL01_01456</name>
</gene>
<dbReference type="Proteomes" id="UP000070121">
    <property type="component" value="Unassembled WGS sequence"/>
</dbReference>
<reference evidence="2 3" key="1">
    <citation type="submission" date="2014-02" db="EMBL/GenBank/DDBJ databases">
        <title>The genome sequence of Colletotrichum salicis CBS 607.94.</title>
        <authorList>
            <person name="Baroncelli R."/>
            <person name="Thon M.R."/>
        </authorList>
    </citation>
    <scope>NUCLEOTIDE SEQUENCE [LARGE SCALE GENOMIC DNA]</scope>
    <source>
        <strain evidence="2 3">CBS 607.94</strain>
    </source>
</reference>
<dbReference type="AlphaFoldDB" id="A0A135V8P3"/>
<comment type="caution">
    <text evidence="2">The sequence shown here is derived from an EMBL/GenBank/DDBJ whole genome shotgun (WGS) entry which is preliminary data.</text>
</comment>
<keyword evidence="3" id="KW-1185">Reference proteome</keyword>
<dbReference type="InterPro" id="IPR031352">
    <property type="entry name" value="SesA"/>
</dbReference>
<dbReference type="EMBL" id="JFFI01000164">
    <property type="protein sequence ID" value="KXH69094.1"/>
    <property type="molecule type" value="Genomic_DNA"/>
</dbReference>
<protein>
    <recommendedName>
        <fullName evidence="1">NACHT-NTPase and P-loop NTPases N-terminal domain-containing protein</fullName>
    </recommendedName>
</protein>
<evidence type="ECO:0000313" key="3">
    <source>
        <dbReference type="Proteomes" id="UP000070121"/>
    </source>
</evidence>